<feature type="region of interest" description="Disordered" evidence="1">
    <location>
        <begin position="1"/>
        <end position="35"/>
    </location>
</feature>
<dbReference type="InterPro" id="IPR014710">
    <property type="entry name" value="RmlC-like_jellyroll"/>
</dbReference>
<name>A0A0A0NTI5_STRRN</name>
<dbReference type="HOGENOM" id="CLU_914757_0_0_11"/>
<dbReference type="AlphaFoldDB" id="A0A0A0NTI5"/>
<accession>A0A0A0NTI5</accession>
<gene>
    <name evidence="2" type="ORF">D3C57_148615</name>
</gene>
<dbReference type="STRING" id="1343740.M271_46170"/>
<protein>
    <recommendedName>
        <fullName evidence="4">Cupin 2 conserved barrel domain-containing protein</fullName>
    </recommendedName>
</protein>
<dbReference type="Proteomes" id="UP000281594">
    <property type="component" value="Unassembled WGS sequence"/>
</dbReference>
<sequence>MSYASDDPRSRLETAPATTAKSPAAAPDPNAPIAAPEIFDFSRTGPDETSPAGSRSWIVRAQNVVLFYTRAVPGERLTRNGQQDEYMMILPHDDAKATLTAGEHTASTSGKSIAVVPPGDSEITVHSATDVVRLFTVHDPELARRARNADSYAAPHPRASLLDEWPEPVGGHRLRVYGGIADIERSSQRLGRIFRSRAFMANFLYHYDGPRDPGKLSPHHHDDFEQVSLAVSGEFVHHIRTPWTGSRMSWREDEHHRVGSPSVAIIPPPTVHTTEASGHGRNQLLDIFAGPRRDFSARAGWVLNAEDYPEPDDLEVRG</sequence>
<dbReference type="InterPro" id="IPR011051">
    <property type="entry name" value="RmlC_Cupin_sf"/>
</dbReference>
<dbReference type="KEGG" id="src:M271_46170"/>
<evidence type="ECO:0008006" key="4">
    <source>
        <dbReference type="Google" id="ProtNLM"/>
    </source>
</evidence>
<dbReference type="eggNOG" id="COG0662">
    <property type="taxonomic scope" value="Bacteria"/>
</dbReference>
<feature type="compositionally biased region" description="Basic and acidic residues" evidence="1">
    <location>
        <begin position="1"/>
        <end position="12"/>
    </location>
</feature>
<dbReference type="EMBL" id="QYCY01000004">
    <property type="protein sequence ID" value="RLV72568.1"/>
    <property type="molecule type" value="Genomic_DNA"/>
</dbReference>
<proteinExistence type="predicted"/>
<evidence type="ECO:0000313" key="3">
    <source>
        <dbReference type="Proteomes" id="UP000281594"/>
    </source>
</evidence>
<evidence type="ECO:0000256" key="1">
    <source>
        <dbReference type="SAM" id="MobiDB-lite"/>
    </source>
</evidence>
<comment type="caution">
    <text evidence="2">The sequence shown here is derived from an EMBL/GenBank/DDBJ whole genome shotgun (WGS) entry which is preliminary data.</text>
</comment>
<reference evidence="2 3" key="1">
    <citation type="journal article" date="2018" name="J. Biol. Chem.">
        <title>Discovery of the actinoplanic acid pathway in Streptomyces rapamycinicus reveals a genetically conserved synergism with rapamycin.</title>
        <authorList>
            <person name="Mrak P."/>
            <person name="Krastel P."/>
            <person name="Pivk Lukancic P."/>
            <person name="Tao J."/>
            <person name="Pistorius D."/>
            <person name="Moore C.M."/>
        </authorList>
    </citation>
    <scope>NUCLEOTIDE SEQUENCE [LARGE SCALE GENOMIC DNA]</scope>
    <source>
        <strain evidence="2 3">NRRL 5491</strain>
    </source>
</reference>
<organism evidence="2 3">
    <name type="scientific">Streptomyces rapamycinicus (strain ATCC 29253 / DSM 41530 / NRRL 5491 / AYB-994)</name>
    <name type="common">Streptomyces hygroscopicus (strain ATCC 29253)</name>
    <dbReference type="NCBI Taxonomy" id="1343740"/>
    <lineage>
        <taxon>Bacteria</taxon>
        <taxon>Bacillati</taxon>
        <taxon>Actinomycetota</taxon>
        <taxon>Actinomycetes</taxon>
        <taxon>Kitasatosporales</taxon>
        <taxon>Streptomycetaceae</taxon>
        <taxon>Streptomyces</taxon>
        <taxon>Streptomyces violaceusniger group</taxon>
    </lineage>
</organism>
<dbReference type="Gene3D" id="2.60.120.10">
    <property type="entry name" value="Jelly Rolls"/>
    <property type="match status" value="1"/>
</dbReference>
<feature type="compositionally biased region" description="Low complexity" evidence="1">
    <location>
        <begin position="14"/>
        <end position="35"/>
    </location>
</feature>
<dbReference type="RefSeq" id="WP_020874079.1">
    <property type="nucleotide sequence ID" value="NC_022785.1"/>
</dbReference>
<dbReference type="SUPFAM" id="SSF51182">
    <property type="entry name" value="RmlC-like cupins"/>
    <property type="match status" value="1"/>
</dbReference>
<evidence type="ECO:0000313" key="2">
    <source>
        <dbReference type="EMBL" id="RLV72568.1"/>
    </source>
</evidence>